<keyword evidence="3" id="KW-1185">Reference proteome</keyword>
<dbReference type="Proteomes" id="UP000485058">
    <property type="component" value="Unassembled WGS sequence"/>
</dbReference>
<protein>
    <recommendedName>
        <fullName evidence="4">Secreted protein</fullName>
    </recommendedName>
</protein>
<evidence type="ECO:0000313" key="3">
    <source>
        <dbReference type="Proteomes" id="UP000485058"/>
    </source>
</evidence>
<evidence type="ECO:0000256" key="1">
    <source>
        <dbReference type="SAM" id="SignalP"/>
    </source>
</evidence>
<keyword evidence="1" id="KW-0732">Signal</keyword>
<dbReference type="EMBL" id="BLLF01001522">
    <property type="protein sequence ID" value="GFH19802.1"/>
    <property type="molecule type" value="Genomic_DNA"/>
</dbReference>
<evidence type="ECO:0008006" key="4">
    <source>
        <dbReference type="Google" id="ProtNLM"/>
    </source>
</evidence>
<gene>
    <name evidence="2" type="ORF">HaLaN_16820</name>
</gene>
<feature type="chain" id="PRO_5025331309" description="Secreted protein" evidence="1">
    <location>
        <begin position="25"/>
        <end position="95"/>
    </location>
</feature>
<dbReference type="AlphaFoldDB" id="A0A699ZV30"/>
<comment type="caution">
    <text evidence="2">The sequence shown here is derived from an EMBL/GenBank/DDBJ whole genome shotgun (WGS) entry which is preliminary data.</text>
</comment>
<sequence length="95" mass="9754">MSPACPSSAAILVVLFVLGPGSQPDHAVALVVALRDIVTRFRGASSGRGPDIEATSASAIPLSLAAAAPAQPARLTSPRDAFFTRNVRCVQASRQ</sequence>
<organism evidence="2 3">
    <name type="scientific">Haematococcus lacustris</name>
    <name type="common">Green alga</name>
    <name type="synonym">Haematococcus pluvialis</name>
    <dbReference type="NCBI Taxonomy" id="44745"/>
    <lineage>
        <taxon>Eukaryota</taxon>
        <taxon>Viridiplantae</taxon>
        <taxon>Chlorophyta</taxon>
        <taxon>core chlorophytes</taxon>
        <taxon>Chlorophyceae</taxon>
        <taxon>CS clade</taxon>
        <taxon>Chlamydomonadales</taxon>
        <taxon>Haematococcaceae</taxon>
        <taxon>Haematococcus</taxon>
    </lineage>
</organism>
<name>A0A699ZV30_HAELA</name>
<evidence type="ECO:0000313" key="2">
    <source>
        <dbReference type="EMBL" id="GFH19802.1"/>
    </source>
</evidence>
<reference evidence="2 3" key="1">
    <citation type="submission" date="2020-02" db="EMBL/GenBank/DDBJ databases">
        <title>Draft genome sequence of Haematococcus lacustris strain NIES-144.</title>
        <authorList>
            <person name="Morimoto D."/>
            <person name="Nakagawa S."/>
            <person name="Yoshida T."/>
            <person name="Sawayama S."/>
        </authorList>
    </citation>
    <scope>NUCLEOTIDE SEQUENCE [LARGE SCALE GENOMIC DNA]</scope>
    <source>
        <strain evidence="2 3">NIES-144</strain>
    </source>
</reference>
<feature type="signal peptide" evidence="1">
    <location>
        <begin position="1"/>
        <end position="24"/>
    </location>
</feature>
<accession>A0A699ZV30</accession>
<proteinExistence type="predicted"/>